<feature type="transmembrane region" description="Helical" evidence="6">
    <location>
        <begin position="129"/>
        <end position="147"/>
    </location>
</feature>
<protein>
    <recommendedName>
        <fullName evidence="7">EamA domain-containing protein</fullName>
    </recommendedName>
</protein>
<dbReference type="Proteomes" id="UP000192872">
    <property type="component" value="Unassembled WGS sequence"/>
</dbReference>
<feature type="transmembrane region" description="Helical" evidence="6">
    <location>
        <begin position="45"/>
        <end position="64"/>
    </location>
</feature>
<name>A0A1W9HRA1_9HYPH</name>
<dbReference type="Pfam" id="PF00892">
    <property type="entry name" value="EamA"/>
    <property type="match status" value="2"/>
</dbReference>
<keyword evidence="3 6" id="KW-0812">Transmembrane</keyword>
<evidence type="ECO:0000256" key="1">
    <source>
        <dbReference type="ARBA" id="ARBA00004141"/>
    </source>
</evidence>
<comment type="caution">
    <text evidence="8">The sequence shown here is derived from an EMBL/GenBank/DDBJ whole genome shotgun (WGS) entry which is preliminary data.</text>
</comment>
<dbReference type="InterPro" id="IPR037185">
    <property type="entry name" value="EmrE-like"/>
</dbReference>
<evidence type="ECO:0000256" key="4">
    <source>
        <dbReference type="ARBA" id="ARBA00022989"/>
    </source>
</evidence>
<feature type="transmembrane region" description="Helical" evidence="6">
    <location>
        <begin position="276"/>
        <end position="294"/>
    </location>
</feature>
<comment type="subcellular location">
    <subcellularLocation>
        <location evidence="1">Membrane</location>
        <topology evidence="1">Multi-pass membrane protein</topology>
    </subcellularLocation>
</comment>
<feature type="transmembrane region" description="Helical" evidence="6">
    <location>
        <begin position="251"/>
        <end position="270"/>
    </location>
</feature>
<dbReference type="PANTHER" id="PTHR32322">
    <property type="entry name" value="INNER MEMBRANE TRANSPORTER"/>
    <property type="match status" value="1"/>
</dbReference>
<evidence type="ECO:0000313" key="8">
    <source>
        <dbReference type="EMBL" id="OQW49990.1"/>
    </source>
</evidence>
<evidence type="ECO:0000259" key="7">
    <source>
        <dbReference type="Pfam" id="PF00892"/>
    </source>
</evidence>
<dbReference type="InterPro" id="IPR050638">
    <property type="entry name" value="AA-Vitamin_Transporters"/>
</dbReference>
<evidence type="ECO:0000256" key="3">
    <source>
        <dbReference type="ARBA" id="ARBA00022692"/>
    </source>
</evidence>
<proteinExistence type="inferred from homology"/>
<comment type="similarity">
    <text evidence="2">Belongs to the EamA transporter family.</text>
</comment>
<evidence type="ECO:0000256" key="6">
    <source>
        <dbReference type="SAM" id="Phobius"/>
    </source>
</evidence>
<feature type="transmembrane region" description="Helical" evidence="6">
    <location>
        <begin position="153"/>
        <end position="180"/>
    </location>
</feature>
<dbReference type="SUPFAM" id="SSF103481">
    <property type="entry name" value="Multidrug resistance efflux transporter EmrE"/>
    <property type="match status" value="2"/>
</dbReference>
<feature type="transmembrane region" description="Helical" evidence="6">
    <location>
        <begin position="221"/>
        <end position="244"/>
    </location>
</feature>
<feature type="transmembrane region" description="Helical" evidence="6">
    <location>
        <begin position="192"/>
        <end position="215"/>
    </location>
</feature>
<dbReference type="STRING" id="1827387.A4S15_13970"/>
<keyword evidence="5 6" id="KW-0472">Membrane</keyword>
<dbReference type="PANTHER" id="PTHR32322:SF2">
    <property type="entry name" value="EAMA DOMAIN-CONTAINING PROTEIN"/>
    <property type="match status" value="1"/>
</dbReference>
<evidence type="ECO:0000256" key="5">
    <source>
        <dbReference type="ARBA" id="ARBA00023136"/>
    </source>
</evidence>
<reference evidence="8 9" key="1">
    <citation type="journal article" date="2017" name="Water Res.">
        <title>Comammox in drinking water systems.</title>
        <authorList>
            <person name="Wang Y."/>
            <person name="Ma L."/>
            <person name="Mao Y."/>
            <person name="Jiang X."/>
            <person name="Xia Y."/>
            <person name="Yu K."/>
            <person name="Li B."/>
            <person name="Zhang T."/>
        </authorList>
    </citation>
    <scope>NUCLEOTIDE SEQUENCE [LARGE SCALE GENOMIC DNA]</scope>
    <source>
        <strain evidence="8">SG_bin8</strain>
    </source>
</reference>
<feature type="transmembrane region" description="Helical" evidence="6">
    <location>
        <begin position="104"/>
        <end position="122"/>
    </location>
</feature>
<dbReference type="AlphaFoldDB" id="A0A1W9HRA1"/>
<organism evidence="8 9">
    <name type="scientific">Candidatus Raskinella chloraquaticus</name>
    <dbReference type="NCBI Taxonomy" id="1951219"/>
    <lineage>
        <taxon>Bacteria</taxon>
        <taxon>Pseudomonadati</taxon>
        <taxon>Pseudomonadota</taxon>
        <taxon>Alphaproteobacteria</taxon>
        <taxon>Hyphomicrobiales</taxon>
        <taxon>Phreatobacteraceae</taxon>
        <taxon>Candidatus Raskinella</taxon>
    </lineage>
</organism>
<accession>A0A1W9HRA1</accession>
<feature type="domain" description="EamA" evidence="7">
    <location>
        <begin position="15"/>
        <end position="144"/>
    </location>
</feature>
<keyword evidence="4 6" id="KW-1133">Transmembrane helix</keyword>
<sequence>MSLSAISGLSQKSVGAMAILAACACVSIANIISKDLLVPASVLPMVFVQVMASVIVVGIAAVATGRVPPRRDVVKLALPGILQPGLTYVFAFVGLSLVPVSVAGLLYASETAIVAVFAWVLLRERLTQSTLLSLGLGGIGVACLTGAGTSEAAFSTLAVLLILAGISCAALDTIVARYLVRQSDPLTMTATSLPMAALVVALAMLVTGDQSWAFLNEPSTLAGLVISGLILHGLATILFNYALARLEANEAAALFPTISLMTALGGVGLLGERLSLVQIMGGAAILSSSVIALWRGRHE</sequence>
<dbReference type="GO" id="GO:0016020">
    <property type="term" value="C:membrane"/>
    <property type="evidence" value="ECO:0007669"/>
    <property type="project" value="UniProtKB-SubCell"/>
</dbReference>
<feature type="transmembrane region" description="Helical" evidence="6">
    <location>
        <begin position="76"/>
        <end position="98"/>
    </location>
</feature>
<feature type="transmembrane region" description="Helical" evidence="6">
    <location>
        <begin position="12"/>
        <end position="33"/>
    </location>
</feature>
<dbReference type="EMBL" id="LWDL01000029">
    <property type="protein sequence ID" value="OQW49990.1"/>
    <property type="molecule type" value="Genomic_DNA"/>
</dbReference>
<evidence type="ECO:0000313" key="9">
    <source>
        <dbReference type="Proteomes" id="UP000192872"/>
    </source>
</evidence>
<gene>
    <name evidence="8" type="ORF">A4S15_13970</name>
</gene>
<feature type="domain" description="EamA" evidence="7">
    <location>
        <begin position="157"/>
        <end position="292"/>
    </location>
</feature>
<evidence type="ECO:0000256" key="2">
    <source>
        <dbReference type="ARBA" id="ARBA00007362"/>
    </source>
</evidence>
<dbReference type="InterPro" id="IPR000620">
    <property type="entry name" value="EamA_dom"/>
</dbReference>